<feature type="transmembrane region" description="Helical" evidence="8">
    <location>
        <begin position="76"/>
        <end position="94"/>
    </location>
</feature>
<evidence type="ECO:0000256" key="4">
    <source>
        <dbReference type="ARBA" id="ARBA00022692"/>
    </source>
</evidence>
<feature type="transmembrane region" description="Helical" evidence="8">
    <location>
        <begin position="124"/>
        <end position="145"/>
    </location>
</feature>
<feature type="transmembrane region" description="Helical" evidence="8">
    <location>
        <begin position="6"/>
        <end position="25"/>
    </location>
</feature>
<keyword evidence="3" id="KW-0813">Transport</keyword>
<dbReference type="Pfam" id="PF00474">
    <property type="entry name" value="SSF"/>
    <property type="match status" value="1"/>
</dbReference>
<dbReference type="InterPro" id="IPR038377">
    <property type="entry name" value="Na/Glc_symporter_sf"/>
</dbReference>
<keyword evidence="6 8" id="KW-0472">Membrane</keyword>
<dbReference type="EMBL" id="JAJEKE010000003">
    <property type="protein sequence ID" value="MCQ1528954.1"/>
    <property type="molecule type" value="Genomic_DNA"/>
</dbReference>
<feature type="transmembrane region" description="Helical" evidence="8">
    <location>
        <begin position="221"/>
        <end position="240"/>
    </location>
</feature>
<dbReference type="PANTHER" id="PTHR48086">
    <property type="entry name" value="SODIUM/PROLINE SYMPORTER-RELATED"/>
    <property type="match status" value="1"/>
</dbReference>
<dbReference type="Gene3D" id="1.20.1730.10">
    <property type="entry name" value="Sodium/glucose cotransporter"/>
    <property type="match status" value="1"/>
</dbReference>
<feature type="transmembrane region" description="Helical" evidence="8">
    <location>
        <begin position="46"/>
        <end position="70"/>
    </location>
</feature>
<evidence type="ECO:0000256" key="5">
    <source>
        <dbReference type="ARBA" id="ARBA00022989"/>
    </source>
</evidence>
<keyword evidence="10" id="KW-1185">Reference proteome</keyword>
<comment type="similarity">
    <text evidence="2 7">Belongs to the sodium:solute symporter (SSF) (TC 2.A.21) family.</text>
</comment>
<dbReference type="InterPro" id="IPR050277">
    <property type="entry name" value="Sodium:Solute_Symporter"/>
</dbReference>
<evidence type="ECO:0000313" key="10">
    <source>
        <dbReference type="Proteomes" id="UP001651880"/>
    </source>
</evidence>
<organism evidence="9 10">
    <name type="scientific">Lutispora saccharofermentans</name>
    <dbReference type="NCBI Taxonomy" id="3024236"/>
    <lineage>
        <taxon>Bacteria</taxon>
        <taxon>Bacillati</taxon>
        <taxon>Bacillota</taxon>
        <taxon>Clostridia</taxon>
        <taxon>Lutisporales</taxon>
        <taxon>Lutisporaceae</taxon>
        <taxon>Lutispora</taxon>
    </lineage>
</organism>
<feature type="transmembrane region" description="Helical" evidence="8">
    <location>
        <begin position="260"/>
        <end position="283"/>
    </location>
</feature>
<feature type="transmembrane region" description="Helical" evidence="8">
    <location>
        <begin position="438"/>
        <end position="456"/>
    </location>
</feature>
<feature type="transmembrane region" description="Helical" evidence="8">
    <location>
        <begin position="412"/>
        <end position="432"/>
    </location>
</feature>
<reference evidence="9 10" key="1">
    <citation type="submission" date="2021-10" db="EMBL/GenBank/DDBJ databases">
        <title>Lutispora strain m25 sp. nov., a thermophilic, non-spore-forming bacterium isolated from a lab-scale methanogenic bioreactor digesting anaerobic sludge.</title>
        <authorList>
            <person name="El Houari A."/>
            <person name="Mcdonald J."/>
        </authorList>
    </citation>
    <scope>NUCLEOTIDE SEQUENCE [LARGE SCALE GENOMIC DNA]</scope>
    <source>
        <strain evidence="10">m25</strain>
    </source>
</reference>
<protein>
    <submittedName>
        <fullName evidence="9">Sodium:solute symporter family protein</fullName>
    </submittedName>
</protein>
<feature type="transmembrane region" description="Helical" evidence="8">
    <location>
        <begin position="388"/>
        <end position="405"/>
    </location>
</feature>
<evidence type="ECO:0000256" key="2">
    <source>
        <dbReference type="ARBA" id="ARBA00006434"/>
    </source>
</evidence>
<dbReference type="CDD" id="cd10322">
    <property type="entry name" value="SLC5sbd"/>
    <property type="match status" value="1"/>
</dbReference>
<dbReference type="InterPro" id="IPR001734">
    <property type="entry name" value="Na/solute_symporter"/>
</dbReference>
<proteinExistence type="inferred from homology"/>
<accession>A0ABT1ND27</accession>
<dbReference type="RefSeq" id="WP_255226477.1">
    <property type="nucleotide sequence ID" value="NZ_JAJEKE010000003.1"/>
</dbReference>
<evidence type="ECO:0000256" key="3">
    <source>
        <dbReference type="ARBA" id="ARBA00022448"/>
    </source>
</evidence>
<name>A0ABT1ND27_9FIRM</name>
<dbReference type="Proteomes" id="UP001651880">
    <property type="component" value="Unassembled WGS sequence"/>
</dbReference>
<evidence type="ECO:0000256" key="7">
    <source>
        <dbReference type="RuleBase" id="RU362091"/>
    </source>
</evidence>
<evidence type="ECO:0000256" key="1">
    <source>
        <dbReference type="ARBA" id="ARBA00004141"/>
    </source>
</evidence>
<keyword evidence="5 8" id="KW-1133">Transmembrane helix</keyword>
<keyword evidence="4 8" id="KW-0812">Transmembrane</keyword>
<gene>
    <name evidence="9" type="ORF">LJD61_05255</name>
</gene>
<evidence type="ECO:0000256" key="8">
    <source>
        <dbReference type="SAM" id="Phobius"/>
    </source>
</evidence>
<comment type="subcellular location">
    <subcellularLocation>
        <location evidence="1">Membrane</location>
        <topology evidence="1">Multi-pass membrane protein</topology>
    </subcellularLocation>
</comment>
<feature type="transmembrane region" description="Helical" evidence="8">
    <location>
        <begin position="356"/>
        <end position="376"/>
    </location>
</feature>
<feature type="transmembrane region" description="Helical" evidence="8">
    <location>
        <begin position="181"/>
        <end position="201"/>
    </location>
</feature>
<feature type="transmembrane region" description="Helical" evidence="8">
    <location>
        <begin position="151"/>
        <end position="174"/>
    </location>
</feature>
<feature type="transmembrane region" description="Helical" evidence="8">
    <location>
        <begin position="307"/>
        <end position="335"/>
    </location>
</feature>
<sequence length="469" mass="49535">MLGITLQHILGMALILFFITMVGIYSGKKVKTSSDFSVGGKKAGAAIIAGTIMGTLVGGASTIGTAQLAFLYGFSAWWFTLGAGIGCLILSLVFSDPLYKSNKETVPQILTEEFGSKAGPISSIFVSIGTYLNIIAQVLSAVALLTSMINISALAAAFIAIFLMAAYVIFGGVWGTGFVGLAKLILLYASVIIGGFLAFKYGGGVSGYVKVFPAQPYFSLFGRGLLIDGAAGFSLILGVLSTQTYIQAILSGRTLRESKLGSLISAVLIPPIGLCGIIIGLYMKMNYSGISPASAFPQFVIRHMSPLLSGIVLATLLVTVVGTGAGLSLGISTIFTKDIYKNYINKTANDEKLLKVTRKTIIITLLSAVVFITGNIKSLILKWSFMSMGLRGAAVFAPLCAALFMKGKVNSSYAVASMVLGPIFVLAGKLLLPEKFDPLFVGFFISLLVIAMGRFAPRNNKETNQKTCR</sequence>
<evidence type="ECO:0000256" key="6">
    <source>
        <dbReference type="ARBA" id="ARBA00023136"/>
    </source>
</evidence>
<comment type="caution">
    <text evidence="9">The sequence shown here is derived from an EMBL/GenBank/DDBJ whole genome shotgun (WGS) entry which is preliminary data.</text>
</comment>
<dbReference type="PANTHER" id="PTHR48086:SF7">
    <property type="entry name" value="SODIUM-SOLUTE SYMPORTER-RELATED"/>
    <property type="match status" value="1"/>
</dbReference>
<dbReference type="PROSITE" id="PS50283">
    <property type="entry name" value="NA_SOLUT_SYMP_3"/>
    <property type="match status" value="1"/>
</dbReference>
<evidence type="ECO:0000313" key="9">
    <source>
        <dbReference type="EMBL" id="MCQ1528954.1"/>
    </source>
</evidence>